<dbReference type="PANTHER" id="PTHR35395">
    <property type="entry name" value="DUF6536 DOMAIN-CONTAINING PROTEIN"/>
    <property type="match status" value="1"/>
</dbReference>
<reference evidence="3" key="1">
    <citation type="submission" date="2022-11" db="EMBL/GenBank/DDBJ databases">
        <authorList>
            <person name="Petersen C."/>
        </authorList>
    </citation>
    <scope>NUCLEOTIDE SEQUENCE</scope>
    <source>
        <strain evidence="3">IBT 20477</strain>
    </source>
</reference>
<evidence type="ECO:0000256" key="1">
    <source>
        <dbReference type="SAM" id="Phobius"/>
    </source>
</evidence>
<feature type="transmembrane region" description="Helical" evidence="1">
    <location>
        <begin position="82"/>
        <end position="103"/>
    </location>
</feature>
<proteinExistence type="predicted"/>
<gene>
    <name evidence="3" type="ORF">N7449_012035</name>
</gene>
<reference evidence="3" key="2">
    <citation type="journal article" date="2023" name="IMA Fungus">
        <title>Comparative genomic study of the Penicillium genus elucidates a diverse pangenome and 15 lateral gene transfer events.</title>
        <authorList>
            <person name="Petersen C."/>
            <person name="Sorensen T."/>
            <person name="Nielsen M.R."/>
            <person name="Sondergaard T.E."/>
            <person name="Sorensen J.L."/>
            <person name="Fitzpatrick D.A."/>
            <person name="Frisvad J.C."/>
            <person name="Nielsen K.L."/>
        </authorList>
    </citation>
    <scope>NUCLEOTIDE SEQUENCE</scope>
    <source>
        <strain evidence="3">IBT 20477</strain>
    </source>
</reference>
<dbReference type="PANTHER" id="PTHR35395:SF1">
    <property type="entry name" value="DUF6536 DOMAIN-CONTAINING PROTEIN"/>
    <property type="match status" value="1"/>
</dbReference>
<dbReference type="Proteomes" id="UP001150942">
    <property type="component" value="Unassembled WGS sequence"/>
</dbReference>
<dbReference type="Pfam" id="PF20163">
    <property type="entry name" value="DUF6536"/>
    <property type="match status" value="1"/>
</dbReference>
<sequence>MSSLLESDASTSLLHASQEHLINREEPIPLDTLRLSKQPSIVDQKAYQLVNECDTPDCEAAADDDLKCAPSPPPLPPTKKRWITGLLLCALGVALALLAHVILTVKLAAKAASGGYTWGSSSAVVYEGTCHQANQIATGLHILVNIIVLTLTATSSYCNQILAAPSRARIDIAHAQRVWVSIGSSSFTNVWYAPFWRKTLWLLILGTSLPVQMIYNSFIYVSINANDFGIVVAPMAFGNSHTDLSDFDVPSNFHHIVGMNASSLYDDLISDLSSNLTTWSCRVGLGSDGHLSTGSAYEGTELTCAMNEYKGNYTILPPTSEFDGFLVHDCFSRPITPTCELGCSLPISLVVMGCIALKLICMLITALERRSEILLTVGDALKSFLTCPDPYKANNCLMARVNKGQPNELHRFNDYPWVSIFSCATPFRLGQSPTPQPKRIGTVRQRWSAALPRRLFAFLLFFKVALLAMAGLALGYNTSIFGIDQAADLNSDGMSSWEQKLTSLYHTQFYPLEYMGFMATVLAVNVPQAVITIIYAAYNNTLTRMLLAAEYNDFGVERKPLRVSFPTGEQRSTYYLSIPYR</sequence>
<comment type="caution">
    <text evidence="3">The sequence shown here is derived from an EMBL/GenBank/DDBJ whole genome shotgun (WGS) entry which is preliminary data.</text>
</comment>
<evidence type="ECO:0000313" key="3">
    <source>
        <dbReference type="EMBL" id="KAJ5181888.1"/>
    </source>
</evidence>
<name>A0A9W9IMM0_9EURO</name>
<keyword evidence="1" id="KW-0472">Membrane</keyword>
<keyword evidence="4" id="KW-1185">Reference proteome</keyword>
<keyword evidence="1" id="KW-1133">Transmembrane helix</keyword>
<evidence type="ECO:0000259" key="2">
    <source>
        <dbReference type="Pfam" id="PF20163"/>
    </source>
</evidence>
<feature type="transmembrane region" description="Helical" evidence="1">
    <location>
        <begin position="514"/>
        <end position="538"/>
    </location>
</feature>
<feature type="domain" description="DUF6536" evidence="2">
    <location>
        <begin position="82"/>
        <end position="237"/>
    </location>
</feature>
<organism evidence="3 4">
    <name type="scientific">Penicillium cf. viridicatum</name>
    <dbReference type="NCBI Taxonomy" id="2972119"/>
    <lineage>
        <taxon>Eukaryota</taxon>
        <taxon>Fungi</taxon>
        <taxon>Dikarya</taxon>
        <taxon>Ascomycota</taxon>
        <taxon>Pezizomycotina</taxon>
        <taxon>Eurotiomycetes</taxon>
        <taxon>Eurotiomycetidae</taxon>
        <taxon>Eurotiales</taxon>
        <taxon>Aspergillaceae</taxon>
        <taxon>Penicillium</taxon>
    </lineage>
</organism>
<feature type="transmembrane region" description="Helical" evidence="1">
    <location>
        <begin position="200"/>
        <end position="221"/>
    </location>
</feature>
<accession>A0A9W9IMM0</accession>
<feature type="transmembrane region" description="Helical" evidence="1">
    <location>
        <begin position="455"/>
        <end position="476"/>
    </location>
</feature>
<keyword evidence="1" id="KW-0812">Transmembrane</keyword>
<dbReference type="EMBL" id="JAPQKQ010000009">
    <property type="protein sequence ID" value="KAJ5181888.1"/>
    <property type="molecule type" value="Genomic_DNA"/>
</dbReference>
<dbReference type="OrthoDB" id="5429634at2759"/>
<protein>
    <recommendedName>
        <fullName evidence="2">DUF6536 domain-containing protein</fullName>
    </recommendedName>
</protein>
<dbReference type="InterPro" id="IPR046623">
    <property type="entry name" value="DUF6536"/>
</dbReference>
<dbReference type="AlphaFoldDB" id="A0A9W9IMM0"/>
<feature type="transmembrane region" description="Helical" evidence="1">
    <location>
        <begin position="345"/>
        <end position="367"/>
    </location>
</feature>
<evidence type="ECO:0000313" key="4">
    <source>
        <dbReference type="Proteomes" id="UP001150942"/>
    </source>
</evidence>